<keyword evidence="12" id="KW-1185">Reference proteome</keyword>
<dbReference type="InterPro" id="IPR012338">
    <property type="entry name" value="Beta-lactam/transpept-like"/>
</dbReference>
<keyword evidence="3" id="KW-0378">Hydrolase</keyword>
<dbReference type="Pfam" id="PF00768">
    <property type="entry name" value="Peptidase_S11"/>
    <property type="match status" value="1"/>
</dbReference>
<dbReference type="Proteomes" id="UP000325218">
    <property type="component" value="Unassembled WGS sequence"/>
</dbReference>
<evidence type="ECO:0000256" key="8">
    <source>
        <dbReference type="PIRSR" id="PIRSR618044-2"/>
    </source>
</evidence>
<accession>A0A5D0CY82</accession>
<evidence type="ECO:0000256" key="5">
    <source>
        <dbReference type="ARBA" id="ARBA00022984"/>
    </source>
</evidence>
<dbReference type="EMBL" id="VSDO01000001">
    <property type="protein sequence ID" value="TYA14214.1"/>
    <property type="molecule type" value="Genomic_DNA"/>
</dbReference>
<keyword evidence="5" id="KW-0573">Peptidoglycan synthesis</keyword>
<evidence type="ECO:0000256" key="3">
    <source>
        <dbReference type="ARBA" id="ARBA00022801"/>
    </source>
</evidence>
<dbReference type="GO" id="GO:0009252">
    <property type="term" value="P:peptidoglycan biosynthetic process"/>
    <property type="evidence" value="ECO:0007669"/>
    <property type="project" value="UniProtKB-KW"/>
</dbReference>
<dbReference type="AlphaFoldDB" id="A0A5D0CY82"/>
<dbReference type="GO" id="GO:0071555">
    <property type="term" value="P:cell wall organization"/>
    <property type="evidence" value="ECO:0007669"/>
    <property type="project" value="UniProtKB-KW"/>
</dbReference>
<dbReference type="PANTHER" id="PTHR21581:SF33">
    <property type="entry name" value="D-ALANYL-D-ALANINE CARBOXYPEPTIDASE DACB"/>
    <property type="match status" value="1"/>
</dbReference>
<dbReference type="PRINTS" id="PR00725">
    <property type="entry name" value="DADACBPTASE1"/>
</dbReference>
<evidence type="ECO:0000256" key="1">
    <source>
        <dbReference type="ARBA" id="ARBA00007164"/>
    </source>
</evidence>
<evidence type="ECO:0000256" key="2">
    <source>
        <dbReference type="ARBA" id="ARBA00022729"/>
    </source>
</evidence>
<reference evidence="11 12" key="1">
    <citation type="submission" date="2019-08" db="EMBL/GenBank/DDBJ databases">
        <title>Genome sequencing of Paenibacillus faecis DSM 23593(T).</title>
        <authorList>
            <person name="Kook J.-K."/>
            <person name="Park S.-N."/>
            <person name="Lim Y.K."/>
        </authorList>
    </citation>
    <scope>NUCLEOTIDE SEQUENCE [LARGE SCALE GENOMIC DNA]</scope>
    <source>
        <strain evidence="11 12">DSM 23593</strain>
    </source>
</reference>
<name>A0A5D0CY82_9BACL</name>
<feature type="binding site" evidence="8">
    <location>
        <position position="266"/>
    </location>
    <ligand>
        <name>substrate</name>
    </ligand>
</feature>
<keyword evidence="11" id="KW-0121">Carboxypeptidase</keyword>
<keyword evidence="11" id="KW-0645">Protease</keyword>
<comment type="similarity">
    <text evidence="1 9">Belongs to the peptidase S11 family.</text>
</comment>
<dbReference type="GO" id="GO:0006508">
    <property type="term" value="P:proteolysis"/>
    <property type="evidence" value="ECO:0007669"/>
    <property type="project" value="InterPro"/>
</dbReference>
<dbReference type="Gene3D" id="3.40.710.10">
    <property type="entry name" value="DD-peptidase/beta-lactamase superfamily"/>
    <property type="match status" value="1"/>
</dbReference>
<protein>
    <submittedName>
        <fullName evidence="11">D-alanyl-D-alanine carboxypeptidase</fullName>
    </submittedName>
</protein>
<gene>
    <name evidence="11" type="ORF">FRY98_00560</name>
</gene>
<proteinExistence type="inferred from homology"/>
<dbReference type="GO" id="GO:0009002">
    <property type="term" value="F:serine-type D-Ala-D-Ala carboxypeptidase activity"/>
    <property type="evidence" value="ECO:0007669"/>
    <property type="project" value="InterPro"/>
</dbReference>
<evidence type="ECO:0000259" key="10">
    <source>
        <dbReference type="Pfam" id="PF00768"/>
    </source>
</evidence>
<feature type="active site" evidence="7">
    <location>
        <position position="144"/>
    </location>
</feature>
<feature type="active site" description="Acyl-ester intermediate" evidence="7">
    <location>
        <position position="87"/>
    </location>
</feature>
<keyword evidence="4" id="KW-0133">Cell shape</keyword>
<evidence type="ECO:0000256" key="6">
    <source>
        <dbReference type="ARBA" id="ARBA00023316"/>
    </source>
</evidence>
<dbReference type="OrthoDB" id="9791132at2"/>
<evidence type="ECO:0000256" key="9">
    <source>
        <dbReference type="RuleBase" id="RU004016"/>
    </source>
</evidence>
<feature type="domain" description="Peptidase S11 D-alanyl-D-alanine carboxypeptidase A N-terminal" evidence="10">
    <location>
        <begin position="57"/>
        <end position="295"/>
    </location>
</feature>
<evidence type="ECO:0000313" key="12">
    <source>
        <dbReference type="Proteomes" id="UP000325218"/>
    </source>
</evidence>
<evidence type="ECO:0000256" key="7">
    <source>
        <dbReference type="PIRSR" id="PIRSR618044-1"/>
    </source>
</evidence>
<evidence type="ECO:0000313" key="11">
    <source>
        <dbReference type="EMBL" id="TYA14214.1"/>
    </source>
</evidence>
<evidence type="ECO:0000256" key="4">
    <source>
        <dbReference type="ARBA" id="ARBA00022960"/>
    </source>
</evidence>
<sequence length="314" mass="34495">MSAGLKRTKWIIGLLVFTLILMAVEKQPLEQVREKGAALVARVEEKIRSLRHSDIPGLEGDAVLVMDRNTGKVIYSEQAKKRMYPASTTKILTALILLEKSRPDATVTVGNEVLLLAADESSAGLVPGETLTVKELVAAMLLPSGNDAARTAAAYVTRLETGKEPGPEEANALFAELMNKRAKEIGAKRSHFVNPHGMHDPQHYTTAYDMALIAREAMDNAEFRAIVSETRYVAASDARYVRPFENRNKLLNPGEDWYFQGANGIKTGYTEKAGYCLVGSAVQDGKELITVVLHSSEQGVWSDTVKLLEYGFRN</sequence>
<feature type="active site" description="Proton acceptor" evidence="7">
    <location>
        <position position="90"/>
    </location>
</feature>
<dbReference type="InterPro" id="IPR018044">
    <property type="entry name" value="Peptidase_S11"/>
</dbReference>
<dbReference type="SUPFAM" id="SSF56601">
    <property type="entry name" value="beta-lactamase/transpeptidase-like"/>
    <property type="match status" value="1"/>
</dbReference>
<keyword evidence="2" id="KW-0732">Signal</keyword>
<keyword evidence="6" id="KW-0961">Cell wall biogenesis/degradation</keyword>
<comment type="caution">
    <text evidence="11">The sequence shown here is derived from an EMBL/GenBank/DDBJ whole genome shotgun (WGS) entry which is preliminary data.</text>
</comment>
<dbReference type="GO" id="GO:0008360">
    <property type="term" value="P:regulation of cell shape"/>
    <property type="evidence" value="ECO:0007669"/>
    <property type="project" value="UniProtKB-KW"/>
</dbReference>
<dbReference type="PANTHER" id="PTHR21581">
    <property type="entry name" value="D-ALANYL-D-ALANINE CARBOXYPEPTIDASE"/>
    <property type="match status" value="1"/>
</dbReference>
<organism evidence="11 12">
    <name type="scientific">Paenibacillus faecis</name>
    <dbReference type="NCBI Taxonomy" id="862114"/>
    <lineage>
        <taxon>Bacteria</taxon>
        <taxon>Bacillati</taxon>
        <taxon>Bacillota</taxon>
        <taxon>Bacilli</taxon>
        <taxon>Bacillales</taxon>
        <taxon>Paenibacillaceae</taxon>
        <taxon>Paenibacillus</taxon>
    </lineage>
</organism>
<dbReference type="InterPro" id="IPR001967">
    <property type="entry name" value="Peptidase_S11_N"/>
</dbReference>